<name>A0A0V1J9V0_TRIPS</name>
<keyword evidence="2" id="KW-1185">Reference proteome</keyword>
<proteinExistence type="predicted"/>
<reference evidence="1 2" key="1">
    <citation type="submission" date="2015-01" db="EMBL/GenBank/DDBJ databases">
        <title>Evolution of Trichinella species and genotypes.</title>
        <authorList>
            <person name="Korhonen P.K."/>
            <person name="Edoardo P."/>
            <person name="Giuseppe L.R."/>
            <person name="Gasser R.B."/>
        </authorList>
    </citation>
    <scope>NUCLEOTIDE SEQUENCE [LARGE SCALE GENOMIC DNA]</scope>
    <source>
        <strain evidence="1">ISS588</strain>
    </source>
</reference>
<evidence type="ECO:0000313" key="2">
    <source>
        <dbReference type="Proteomes" id="UP000054805"/>
    </source>
</evidence>
<accession>A0A0V1J9V0</accession>
<dbReference type="Proteomes" id="UP000054805">
    <property type="component" value="Unassembled WGS sequence"/>
</dbReference>
<comment type="caution">
    <text evidence="1">The sequence shown here is derived from an EMBL/GenBank/DDBJ whole genome shotgun (WGS) entry which is preliminary data.</text>
</comment>
<evidence type="ECO:0000313" key="1">
    <source>
        <dbReference type="EMBL" id="KRZ31755.1"/>
    </source>
</evidence>
<protein>
    <submittedName>
        <fullName evidence="1">Uncharacterized protein</fullName>
    </submittedName>
</protein>
<dbReference type="AlphaFoldDB" id="A0A0V1J9V0"/>
<organism evidence="1 2">
    <name type="scientific">Trichinella pseudospiralis</name>
    <name type="common">Parasitic roundworm</name>
    <dbReference type="NCBI Taxonomy" id="6337"/>
    <lineage>
        <taxon>Eukaryota</taxon>
        <taxon>Metazoa</taxon>
        <taxon>Ecdysozoa</taxon>
        <taxon>Nematoda</taxon>
        <taxon>Enoplea</taxon>
        <taxon>Dorylaimia</taxon>
        <taxon>Trichinellida</taxon>
        <taxon>Trichinellidae</taxon>
        <taxon>Trichinella</taxon>
    </lineage>
</organism>
<gene>
    <name evidence="1" type="ORF">T4B_3803</name>
</gene>
<dbReference type="EMBL" id="JYDS01000022">
    <property type="protein sequence ID" value="KRZ31755.1"/>
    <property type="molecule type" value="Genomic_DNA"/>
</dbReference>
<sequence length="102" mass="12045">MPISPCKSLYTLKIAVHPRHTYNARCNSSSAKHNCNESDQSKLFSLFYSLTILMWWMYHQPFFNGCILTRVARNFTKPKHHYELNQISLLLSITHQFESYAF</sequence>